<feature type="compositionally biased region" description="Polar residues" evidence="11">
    <location>
        <begin position="251"/>
        <end position="268"/>
    </location>
</feature>
<dbReference type="GO" id="GO:0031209">
    <property type="term" value="C:SCAR complex"/>
    <property type="evidence" value="ECO:0007669"/>
    <property type="project" value="TreeGrafter"/>
</dbReference>
<evidence type="ECO:0000256" key="4">
    <source>
        <dbReference type="ARBA" id="ARBA00022443"/>
    </source>
</evidence>
<feature type="region of interest" description="Disordered" evidence="11">
    <location>
        <begin position="407"/>
        <end position="438"/>
    </location>
</feature>
<keyword evidence="14" id="KW-1185">Reference proteome</keyword>
<dbReference type="PRINTS" id="PR00452">
    <property type="entry name" value="SH3DOMAIN"/>
</dbReference>
<evidence type="ECO:0000256" key="5">
    <source>
        <dbReference type="ARBA" id="ARBA00022490"/>
    </source>
</evidence>
<evidence type="ECO:0000256" key="9">
    <source>
        <dbReference type="ARBA" id="ARBA00023273"/>
    </source>
</evidence>
<dbReference type="CDD" id="cd11826">
    <property type="entry name" value="SH3_Abi"/>
    <property type="match status" value="1"/>
</dbReference>
<keyword evidence="5" id="KW-0963">Cytoplasm</keyword>
<feature type="compositionally biased region" description="Polar residues" evidence="11">
    <location>
        <begin position="203"/>
        <end position="219"/>
    </location>
</feature>
<dbReference type="InterPro" id="IPR028457">
    <property type="entry name" value="ABI"/>
</dbReference>
<keyword evidence="4 10" id="KW-0728">SH3 domain</keyword>
<feature type="region of interest" description="Disordered" evidence="11">
    <location>
        <begin position="327"/>
        <end position="364"/>
    </location>
</feature>
<dbReference type="InterPro" id="IPR028455">
    <property type="entry name" value="ABI3_SH3"/>
</dbReference>
<feature type="region of interest" description="Disordered" evidence="11">
    <location>
        <begin position="156"/>
        <end position="225"/>
    </location>
</feature>
<dbReference type="Pfam" id="PF14604">
    <property type="entry name" value="SH3_9"/>
    <property type="match status" value="1"/>
</dbReference>
<feature type="compositionally biased region" description="Low complexity" evidence="11">
    <location>
        <begin position="298"/>
        <end position="313"/>
    </location>
</feature>
<dbReference type="GO" id="GO:0017124">
    <property type="term" value="F:SH3 domain binding"/>
    <property type="evidence" value="ECO:0007669"/>
    <property type="project" value="TreeGrafter"/>
</dbReference>
<dbReference type="Proteomes" id="UP000192578">
    <property type="component" value="Unassembled WGS sequence"/>
</dbReference>
<feature type="compositionally biased region" description="Polar residues" evidence="11">
    <location>
        <begin position="327"/>
        <end position="340"/>
    </location>
</feature>
<dbReference type="PANTHER" id="PTHR10460:SF0">
    <property type="entry name" value="ABELSON INTERACTING PROTEIN, ISOFORM D"/>
    <property type="match status" value="1"/>
</dbReference>
<dbReference type="FunFam" id="2.30.30.40:FF:000002">
    <property type="entry name" value="abl interactor 1 isoform X1"/>
    <property type="match status" value="1"/>
</dbReference>
<keyword evidence="9" id="KW-0966">Cell projection</keyword>
<keyword evidence="6" id="KW-0597">Phosphoprotein</keyword>
<evidence type="ECO:0000256" key="11">
    <source>
        <dbReference type="SAM" id="MobiDB-lite"/>
    </source>
</evidence>
<dbReference type="InterPro" id="IPR001452">
    <property type="entry name" value="SH3_domain"/>
</dbReference>
<dbReference type="Gene3D" id="6.10.140.1620">
    <property type="match status" value="1"/>
</dbReference>
<dbReference type="PRINTS" id="PR00499">
    <property type="entry name" value="P67PHOX"/>
</dbReference>
<sequence>MAEQSILGILEQDIPEAHQNLRDSHGNLEKVANYCRQNYLQAVDKRSALEETKNYAIQALASVAYQINAFSYHLGQLFDHQDVQVSEMEGQVRHIGQTVMVHKEKIARREIGALATTNKSMHRSPKVLPPPSPERAIRYTRRPVDYAIYDDLGHGMKLSQPHHGRNGRKGSSVTDGTSSVSSATGGGGPNTNYDTSAMYRKSGNVNPGMTGTLTRSQGRNMGDYRVPVPPPPPVVPPIVPPSHYGPGYISNGRQAHSNPSSRLSSQCQGDHYRTGNVASVLPGCPVPNGPLSPPFHNSSQQNSPLPPSSMQQQYGSHNEMFQYPLSSQPVRKLSSGSNHGNYGVMPHHGARQGSTGLPPPPPSAVTGENCNYRNGVTLNGNSNLLQSAGVKTPVRNSTMLARLATQPDAANSPPLPPPPPPETVLVQHSSGNGNGYTVDGEPAWVPKAYLDKVVAIYDYQADKDDELTFMENQIIFVIKKNDDGWFEGVMEGVRGLFPGNYVESCI</sequence>
<dbReference type="InterPro" id="IPR012849">
    <property type="entry name" value="Abl-interactor_HHR_dom"/>
</dbReference>
<feature type="compositionally biased region" description="Low complexity" evidence="11">
    <location>
        <begin position="170"/>
        <end position="183"/>
    </location>
</feature>
<dbReference type="PANTHER" id="PTHR10460">
    <property type="entry name" value="ABL INTERACTOR FAMILY MEMBER"/>
    <property type="match status" value="1"/>
</dbReference>
<comment type="similarity">
    <text evidence="3">Belongs to the ABI family.</text>
</comment>
<reference evidence="14" key="1">
    <citation type="submission" date="2017-01" db="EMBL/GenBank/DDBJ databases">
        <title>Comparative genomics of anhydrobiosis in the tardigrade Hypsibius dujardini.</title>
        <authorList>
            <person name="Yoshida Y."/>
            <person name="Koutsovoulos G."/>
            <person name="Laetsch D."/>
            <person name="Stevens L."/>
            <person name="Kumar S."/>
            <person name="Horikawa D."/>
            <person name="Ishino K."/>
            <person name="Komine S."/>
            <person name="Tomita M."/>
            <person name="Blaxter M."/>
            <person name="Arakawa K."/>
        </authorList>
    </citation>
    <scope>NUCLEOTIDE SEQUENCE [LARGE SCALE GENOMIC DNA]</scope>
    <source>
        <strain evidence="14">Z151</strain>
    </source>
</reference>
<comment type="subcellular location">
    <subcellularLocation>
        <location evidence="2">Cell projection</location>
        <location evidence="2">Lamellipodium</location>
    </subcellularLocation>
    <subcellularLocation>
        <location evidence="1">Cytoplasm</location>
        <location evidence="1">Cytoskeleton</location>
    </subcellularLocation>
</comment>
<protein>
    <submittedName>
        <fullName evidence="13">Abl interactor 1</fullName>
    </submittedName>
</protein>
<dbReference type="EMBL" id="MTYJ01000010">
    <property type="protein sequence ID" value="OQV23805.1"/>
    <property type="molecule type" value="Genomic_DNA"/>
</dbReference>
<dbReference type="GO" id="GO:0035591">
    <property type="term" value="F:signaling adaptor activity"/>
    <property type="evidence" value="ECO:0007669"/>
    <property type="project" value="TreeGrafter"/>
</dbReference>
<dbReference type="Pfam" id="PF07815">
    <property type="entry name" value="Abi_HHR"/>
    <property type="match status" value="1"/>
</dbReference>
<evidence type="ECO:0000256" key="1">
    <source>
        <dbReference type="ARBA" id="ARBA00004245"/>
    </source>
</evidence>
<dbReference type="AlphaFoldDB" id="A0A1W0X8E3"/>
<evidence type="ECO:0000256" key="8">
    <source>
        <dbReference type="ARBA" id="ARBA00023212"/>
    </source>
</evidence>
<dbReference type="InterPro" id="IPR036028">
    <property type="entry name" value="SH3-like_dom_sf"/>
</dbReference>
<dbReference type="GO" id="GO:0001764">
    <property type="term" value="P:neuron migration"/>
    <property type="evidence" value="ECO:0007669"/>
    <property type="project" value="TreeGrafter"/>
</dbReference>
<feature type="region of interest" description="Disordered" evidence="11">
    <location>
        <begin position="244"/>
        <end position="314"/>
    </location>
</feature>
<feature type="compositionally biased region" description="Pro residues" evidence="11">
    <location>
        <begin position="284"/>
        <end position="293"/>
    </location>
</feature>
<accession>A0A1W0X8E3</accession>
<name>A0A1W0X8E3_HYPEX</name>
<organism evidence="13 14">
    <name type="scientific">Hypsibius exemplaris</name>
    <name type="common">Freshwater tardigrade</name>
    <dbReference type="NCBI Taxonomy" id="2072580"/>
    <lineage>
        <taxon>Eukaryota</taxon>
        <taxon>Metazoa</taxon>
        <taxon>Ecdysozoa</taxon>
        <taxon>Tardigrada</taxon>
        <taxon>Eutardigrada</taxon>
        <taxon>Parachela</taxon>
        <taxon>Hypsibioidea</taxon>
        <taxon>Hypsibiidae</taxon>
        <taxon>Hypsibius</taxon>
    </lineage>
</organism>
<comment type="caution">
    <text evidence="13">The sequence shown here is derived from an EMBL/GenBank/DDBJ whole genome shotgun (WGS) entry which is preliminary data.</text>
</comment>
<dbReference type="Gene3D" id="2.30.30.40">
    <property type="entry name" value="SH3 Domains"/>
    <property type="match status" value="1"/>
</dbReference>
<dbReference type="GO" id="GO:0005856">
    <property type="term" value="C:cytoskeleton"/>
    <property type="evidence" value="ECO:0007669"/>
    <property type="project" value="UniProtKB-SubCell"/>
</dbReference>
<evidence type="ECO:0000313" key="13">
    <source>
        <dbReference type="EMBL" id="OQV23805.1"/>
    </source>
</evidence>
<evidence type="ECO:0000313" key="14">
    <source>
        <dbReference type="Proteomes" id="UP000192578"/>
    </source>
</evidence>
<evidence type="ECO:0000256" key="6">
    <source>
        <dbReference type="ARBA" id="ARBA00022553"/>
    </source>
</evidence>
<dbReference type="OrthoDB" id="5971719at2759"/>
<feature type="domain" description="SH3" evidence="12">
    <location>
        <begin position="448"/>
        <end position="506"/>
    </location>
</feature>
<dbReference type="SMART" id="SM00326">
    <property type="entry name" value="SH3"/>
    <property type="match status" value="1"/>
</dbReference>
<evidence type="ECO:0000256" key="7">
    <source>
        <dbReference type="ARBA" id="ARBA00023054"/>
    </source>
</evidence>
<keyword evidence="8" id="KW-0206">Cytoskeleton</keyword>
<evidence type="ECO:0000256" key="3">
    <source>
        <dbReference type="ARBA" id="ARBA00010020"/>
    </source>
</evidence>
<evidence type="ECO:0000259" key="12">
    <source>
        <dbReference type="PROSITE" id="PS50002"/>
    </source>
</evidence>
<dbReference type="PROSITE" id="PS50002">
    <property type="entry name" value="SH3"/>
    <property type="match status" value="1"/>
</dbReference>
<dbReference type="SUPFAM" id="SSF50044">
    <property type="entry name" value="SH3-domain"/>
    <property type="match status" value="1"/>
</dbReference>
<proteinExistence type="inferred from homology"/>
<gene>
    <name evidence="13" type="ORF">BV898_02528</name>
</gene>
<dbReference type="GO" id="GO:0030027">
    <property type="term" value="C:lamellipodium"/>
    <property type="evidence" value="ECO:0007669"/>
    <property type="project" value="UniProtKB-SubCell"/>
</dbReference>
<dbReference type="GO" id="GO:0098858">
    <property type="term" value="C:actin-based cell projection"/>
    <property type="evidence" value="ECO:0007669"/>
    <property type="project" value="TreeGrafter"/>
</dbReference>
<evidence type="ECO:0000256" key="10">
    <source>
        <dbReference type="PROSITE-ProRule" id="PRU00192"/>
    </source>
</evidence>
<evidence type="ECO:0000256" key="2">
    <source>
        <dbReference type="ARBA" id="ARBA00004510"/>
    </source>
</evidence>
<keyword evidence="7" id="KW-0175">Coiled coil</keyword>
<feature type="compositionally biased region" description="Pro residues" evidence="11">
    <location>
        <begin position="413"/>
        <end position="422"/>
    </location>
</feature>